<dbReference type="GO" id="GO:0016887">
    <property type="term" value="F:ATP hydrolysis activity"/>
    <property type="evidence" value="ECO:0007669"/>
    <property type="project" value="InterPro"/>
</dbReference>
<keyword evidence="2" id="KW-0677">Repeat</keyword>
<name>D2VGB0_NAEGR</name>
<dbReference type="EMBL" id="GG738869">
    <property type="protein sequence ID" value="EFC44239.1"/>
    <property type="molecule type" value="Genomic_DNA"/>
</dbReference>
<gene>
    <name evidence="9" type="ORF">NAEGRDRAFT_33729</name>
</gene>
<dbReference type="GO" id="GO:0005524">
    <property type="term" value="F:ATP binding"/>
    <property type="evidence" value="ECO:0007669"/>
    <property type="project" value="UniProtKB-KW"/>
</dbReference>
<evidence type="ECO:0000313" key="10">
    <source>
        <dbReference type="Proteomes" id="UP000006671"/>
    </source>
</evidence>
<dbReference type="GO" id="GO:0034605">
    <property type="term" value="P:cellular response to heat"/>
    <property type="evidence" value="ECO:0007669"/>
    <property type="project" value="TreeGrafter"/>
</dbReference>
<keyword evidence="4" id="KW-0067">ATP-binding</keyword>
<dbReference type="InterPro" id="IPR001270">
    <property type="entry name" value="ClpA/B"/>
</dbReference>
<proteinExistence type="inferred from homology"/>
<dbReference type="GO" id="GO:0005737">
    <property type="term" value="C:cytoplasm"/>
    <property type="evidence" value="ECO:0007669"/>
    <property type="project" value="TreeGrafter"/>
</dbReference>
<dbReference type="PRINTS" id="PR00300">
    <property type="entry name" value="CLPPROTEASEA"/>
</dbReference>
<dbReference type="CDD" id="cd19499">
    <property type="entry name" value="RecA-like_ClpB_Hsp104-like"/>
    <property type="match status" value="1"/>
</dbReference>
<dbReference type="SMART" id="SM01086">
    <property type="entry name" value="ClpB_D2-small"/>
    <property type="match status" value="1"/>
</dbReference>
<dbReference type="Pfam" id="PF17871">
    <property type="entry name" value="AAA_lid_9"/>
    <property type="match status" value="1"/>
</dbReference>
<dbReference type="AlphaFoldDB" id="D2VGB0"/>
<dbReference type="KEGG" id="ngr:NAEGRDRAFT_33729"/>
<evidence type="ECO:0000259" key="7">
    <source>
        <dbReference type="SMART" id="SM00382"/>
    </source>
</evidence>
<evidence type="ECO:0000256" key="6">
    <source>
        <dbReference type="SAM" id="Coils"/>
    </source>
</evidence>
<dbReference type="SMART" id="SM00382">
    <property type="entry name" value="AAA"/>
    <property type="match status" value="2"/>
</dbReference>
<feature type="domain" description="Clp ATPase C-terminal" evidence="8">
    <location>
        <begin position="615"/>
        <end position="704"/>
    </location>
</feature>
<feature type="domain" description="AAA+ ATPase" evidence="7">
    <location>
        <begin position="51"/>
        <end position="195"/>
    </location>
</feature>
<keyword evidence="5" id="KW-0143">Chaperone</keyword>
<evidence type="ECO:0000256" key="2">
    <source>
        <dbReference type="ARBA" id="ARBA00022737"/>
    </source>
</evidence>
<keyword evidence="6" id="KW-0175">Coiled coil</keyword>
<evidence type="ECO:0000313" key="9">
    <source>
        <dbReference type="EMBL" id="EFC44239.1"/>
    </source>
</evidence>
<dbReference type="FunFam" id="3.40.50.300:FF:000025">
    <property type="entry name" value="ATP-dependent Clp protease subunit"/>
    <property type="match status" value="1"/>
</dbReference>
<dbReference type="Pfam" id="PF07724">
    <property type="entry name" value="AAA_2"/>
    <property type="match status" value="1"/>
</dbReference>
<evidence type="ECO:0000256" key="3">
    <source>
        <dbReference type="ARBA" id="ARBA00022741"/>
    </source>
</evidence>
<feature type="coiled-coil region" evidence="6">
    <location>
        <begin position="294"/>
        <end position="345"/>
    </location>
</feature>
<dbReference type="GeneID" id="8848198"/>
<accession>D2VGB0</accession>
<evidence type="ECO:0000256" key="4">
    <source>
        <dbReference type="ARBA" id="ARBA00022840"/>
    </source>
</evidence>
<dbReference type="CDD" id="cd00009">
    <property type="entry name" value="AAA"/>
    <property type="match status" value="1"/>
</dbReference>
<dbReference type="FunCoup" id="D2VGB0">
    <property type="interactions" value="87"/>
</dbReference>
<protein>
    <submittedName>
        <fullName evidence="9">Predicted protein</fullName>
    </submittedName>
</protein>
<dbReference type="Pfam" id="PF10431">
    <property type="entry name" value="ClpB_D2-small"/>
    <property type="match status" value="1"/>
</dbReference>
<organism evidence="10">
    <name type="scientific">Naegleria gruberi</name>
    <name type="common">Amoeba</name>
    <dbReference type="NCBI Taxonomy" id="5762"/>
    <lineage>
        <taxon>Eukaryota</taxon>
        <taxon>Discoba</taxon>
        <taxon>Heterolobosea</taxon>
        <taxon>Tetramitia</taxon>
        <taxon>Eutetramitia</taxon>
        <taxon>Vahlkampfiidae</taxon>
        <taxon>Naegleria</taxon>
    </lineage>
</organism>
<dbReference type="InterPro" id="IPR003959">
    <property type="entry name" value="ATPase_AAA_core"/>
</dbReference>
<dbReference type="STRING" id="5762.D2VGB0"/>
<dbReference type="InterPro" id="IPR041546">
    <property type="entry name" value="ClpA/ClpB_AAA_lid"/>
</dbReference>
<evidence type="ECO:0000259" key="8">
    <source>
        <dbReference type="SMART" id="SM01086"/>
    </source>
</evidence>
<keyword evidence="3" id="KW-0547">Nucleotide-binding</keyword>
<dbReference type="FunFam" id="3.40.50.300:FF:000120">
    <property type="entry name" value="ATP-dependent chaperone ClpB"/>
    <property type="match status" value="1"/>
</dbReference>
<dbReference type="InterPro" id="IPR003593">
    <property type="entry name" value="AAA+_ATPase"/>
</dbReference>
<dbReference type="RefSeq" id="XP_002676983.1">
    <property type="nucleotide sequence ID" value="XM_002676937.1"/>
</dbReference>
<reference evidence="9 10" key="1">
    <citation type="journal article" date="2010" name="Cell">
        <title>The genome of Naegleria gruberi illuminates early eukaryotic versatility.</title>
        <authorList>
            <person name="Fritz-Laylin L.K."/>
            <person name="Prochnik S.E."/>
            <person name="Ginger M.L."/>
            <person name="Dacks J.B."/>
            <person name="Carpenter M.L."/>
            <person name="Field M.C."/>
            <person name="Kuo A."/>
            <person name="Paredez A."/>
            <person name="Chapman J."/>
            <person name="Pham J."/>
            <person name="Shu S."/>
            <person name="Neupane R."/>
            <person name="Cipriano M."/>
            <person name="Mancuso J."/>
            <person name="Tu H."/>
            <person name="Salamov A."/>
            <person name="Lindquist E."/>
            <person name="Shapiro H."/>
            <person name="Lucas S."/>
            <person name="Grigoriev I.V."/>
            <person name="Cande W.Z."/>
            <person name="Fulton C."/>
            <person name="Rokhsar D.S."/>
            <person name="Dawson S.C."/>
        </authorList>
    </citation>
    <scope>NUCLEOTIDE SEQUENCE [LARGE SCALE GENOMIC DNA]</scope>
    <source>
        <strain evidence="9 10">NEG-M</strain>
    </source>
</reference>
<dbReference type="InterPro" id="IPR019489">
    <property type="entry name" value="Clp_ATPase_C"/>
</dbReference>
<dbReference type="InParanoid" id="D2VGB0"/>
<keyword evidence="10" id="KW-1185">Reference proteome</keyword>
<dbReference type="FunFam" id="3.40.50.300:FF:000010">
    <property type="entry name" value="Chaperone clpB 1, putative"/>
    <property type="match status" value="1"/>
</dbReference>
<dbReference type="VEuPathDB" id="AmoebaDB:NAEGRDRAFT_33729"/>
<dbReference type="OrthoDB" id="47330at2759"/>
<evidence type="ECO:0000256" key="5">
    <source>
        <dbReference type="ARBA" id="ARBA00023186"/>
    </source>
</evidence>
<sequence>MPWQETQYEKGEALKKFGTDLTEEARKGKLYPIIGRDDVIRKILQVLSRQTKSNPIITGVQGCGKTAVLEGLAQRIVKGEVPDSIKNKRLIALDLASIISGSKFRGEFEERVQAILRDVKEHQGEIILFIDEIHMIVSAGSAQGSLDMANMLKPYLARGELHCIGATTLDEYRLYIEKDKALARRFEQVTLSEPTVIDTIAMLRGRKANLEAHHGVRITDSAIVQAAILSDRYITDRFLPDKAIDLIDESCACIKLEQESKPEALEKIDRSIIISRIELESLRNEQDPASIERRKKVEKKIEEEQRESDRLSNIWYQEREKLLKAKELKQKLVNLGKELEEALRKSDFQTASALKYKTIPDLKKEIEQSSVGFKMMSDSVQVEDISRIISRKTGIPLESLMTSEKDKLLHMEEHLAQQVIGQPEAIRAICNTIRVSRAGLSDPKRPLGSFCFLGSSGVGKTWITKQLAKFLFNDENAMVRIDCSELMEPHSVSKLVGSPPGYVGYEDAPQLTESIRRKPYQIVLFDEIEKAHKDVLNILLQILDEGHITDSHGNHVNFKNTIVVMTSNVGSEIFTNLPEGVPSYQAKDDVSQVLRHYFRPEFLNRIDNIIYFNRLGKESMRKIIDLQLDVIEKQLRERRMLLQVTPSGREFLSRVGYDIYFGARPLKRAIQVHLLNQLATLLLEGQVKENSEILVDYVPGKLNEDGEETLQITGKILPEQIVETNVERD</sequence>
<dbReference type="Pfam" id="PF00004">
    <property type="entry name" value="AAA"/>
    <property type="match status" value="1"/>
</dbReference>
<dbReference type="Gene3D" id="3.40.50.300">
    <property type="entry name" value="P-loop containing nucleotide triphosphate hydrolases"/>
    <property type="match status" value="3"/>
</dbReference>
<dbReference type="eggNOG" id="KOG1051">
    <property type="taxonomic scope" value="Eukaryota"/>
</dbReference>
<comment type="similarity">
    <text evidence="1">Belongs to the ClpA/ClpB family.</text>
</comment>
<dbReference type="InterPro" id="IPR050130">
    <property type="entry name" value="ClpA_ClpB"/>
</dbReference>
<feature type="domain" description="AAA+ ATPase" evidence="7">
    <location>
        <begin position="446"/>
        <end position="616"/>
    </location>
</feature>
<dbReference type="Gene3D" id="1.10.8.60">
    <property type="match status" value="1"/>
</dbReference>
<dbReference type="PANTHER" id="PTHR11638:SF176">
    <property type="entry name" value="HEAT SHOCK PROTEIN 78, MITOCHONDRIAL"/>
    <property type="match status" value="1"/>
</dbReference>
<dbReference type="SUPFAM" id="SSF52540">
    <property type="entry name" value="P-loop containing nucleoside triphosphate hydrolases"/>
    <property type="match status" value="2"/>
</dbReference>
<dbReference type="OMA" id="VSKMMQG"/>
<dbReference type="InterPro" id="IPR027417">
    <property type="entry name" value="P-loop_NTPase"/>
</dbReference>
<evidence type="ECO:0000256" key="1">
    <source>
        <dbReference type="ARBA" id="ARBA00008675"/>
    </source>
</evidence>
<dbReference type="PANTHER" id="PTHR11638">
    <property type="entry name" value="ATP-DEPENDENT CLP PROTEASE"/>
    <property type="match status" value="1"/>
</dbReference>
<dbReference type="Proteomes" id="UP000006671">
    <property type="component" value="Unassembled WGS sequence"/>
</dbReference>